<dbReference type="InterPro" id="IPR025608">
    <property type="entry name" value="TcpE"/>
</dbReference>
<organism evidence="2 3">
    <name type="scientific">Solirubrobacter ginsenosidimutans</name>
    <dbReference type="NCBI Taxonomy" id="490573"/>
    <lineage>
        <taxon>Bacteria</taxon>
        <taxon>Bacillati</taxon>
        <taxon>Actinomycetota</taxon>
        <taxon>Thermoleophilia</taxon>
        <taxon>Solirubrobacterales</taxon>
        <taxon>Solirubrobacteraceae</taxon>
        <taxon>Solirubrobacter</taxon>
    </lineage>
</organism>
<keyword evidence="1" id="KW-1133">Transmembrane helix</keyword>
<sequence length="187" mass="20358">MADRVIIRSYRRVFEVDRRIYRVDRWALPVPGGVPLRAVGYFAAAVLAVVILGAVPLTSELVGVLSAPLRYVVLPLAIAVLGTQAAPDGRTAHRFALDWLRYRWRARRRSAGRVVALEGEPVRWDGELAVRWDADGASLHRGRVKGPARVTFNVPVALRGLDARPGGDGDPGDAVVLCPGSVLEVRP</sequence>
<protein>
    <submittedName>
        <fullName evidence="2">Conjugal transfer protein</fullName>
    </submittedName>
</protein>
<name>A0A9X3MX00_9ACTN</name>
<dbReference type="Proteomes" id="UP001149140">
    <property type="component" value="Unassembled WGS sequence"/>
</dbReference>
<evidence type="ECO:0000313" key="2">
    <source>
        <dbReference type="EMBL" id="MDA0164290.1"/>
    </source>
</evidence>
<dbReference type="AlphaFoldDB" id="A0A9X3MX00"/>
<comment type="caution">
    <text evidence="2">The sequence shown here is derived from an EMBL/GenBank/DDBJ whole genome shotgun (WGS) entry which is preliminary data.</text>
</comment>
<proteinExistence type="predicted"/>
<keyword evidence="1" id="KW-0812">Transmembrane</keyword>
<evidence type="ECO:0000256" key="1">
    <source>
        <dbReference type="SAM" id="Phobius"/>
    </source>
</evidence>
<keyword evidence="1" id="KW-0472">Membrane</keyword>
<gene>
    <name evidence="2" type="ORF">OM076_28730</name>
</gene>
<dbReference type="Pfam" id="PF12648">
    <property type="entry name" value="TcpE"/>
    <property type="match status" value="1"/>
</dbReference>
<dbReference type="EMBL" id="JAPDOD010000032">
    <property type="protein sequence ID" value="MDA0164290.1"/>
    <property type="molecule type" value="Genomic_DNA"/>
</dbReference>
<dbReference type="RefSeq" id="WP_270043541.1">
    <property type="nucleotide sequence ID" value="NZ_JAPDOD010000032.1"/>
</dbReference>
<feature type="transmembrane region" description="Helical" evidence="1">
    <location>
        <begin position="38"/>
        <end position="57"/>
    </location>
</feature>
<reference evidence="2" key="1">
    <citation type="submission" date="2022-10" db="EMBL/GenBank/DDBJ databases">
        <title>The WGS of Solirubrobacter ginsenosidimutans DSM 21036.</title>
        <authorList>
            <person name="Jiang Z."/>
        </authorList>
    </citation>
    <scope>NUCLEOTIDE SEQUENCE</scope>
    <source>
        <strain evidence="2">DSM 21036</strain>
    </source>
</reference>
<accession>A0A9X3MX00</accession>
<keyword evidence="3" id="KW-1185">Reference proteome</keyword>
<evidence type="ECO:0000313" key="3">
    <source>
        <dbReference type="Proteomes" id="UP001149140"/>
    </source>
</evidence>